<dbReference type="OrthoDB" id="58529at2759"/>
<organism evidence="3 4">
    <name type="scientific">Aspergillus sclerotialis</name>
    <dbReference type="NCBI Taxonomy" id="2070753"/>
    <lineage>
        <taxon>Eukaryota</taxon>
        <taxon>Fungi</taxon>
        <taxon>Dikarya</taxon>
        <taxon>Ascomycota</taxon>
        <taxon>Pezizomycotina</taxon>
        <taxon>Eurotiomycetes</taxon>
        <taxon>Eurotiomycetidae</taxon>
        <taxon>Eurotiales</taxon>
        <taxon>Aspergillaceae</taxon>
        <taxon>Aspergillus</taxon>
        <taxon>Aspergillus subgen. Polypaecilum</taxon>
    </lineage>
</organism>
<feature type="non-terminal residue" evidence="3">
    <location>
        <position position="98"/>
    </location>
</feature>
<reference evidence="4" key="1">
    <citation type="submission" date="2017-02" db="EMBL/GenBank/DDBJ databases">
        <authorList>
            <person name="Tafer H."/>
            <person name="Lopandic K."/>
        </authorList>
    </citation>
    <scope>NUCLEOTIDE SEQUENCE [LARGE SCALE GENOMIC DNA]</scope>
    <source>
        <strain evidence="4">CBS 366.77</strain>
    </source>
</reference>
<keyword evidence="1" id="KW-0812">Transmembrane</keyword>
<dbReference type="InterPro" id="IPR027795">
    <property type="entry name" value="CASTOR_ACT_dom"/>
</dbReference>
<evidence type="ECO:0000313" key="3">
    <source>
        <dbReference type="EMBL" id="RJE17518.1"/>
    </source>
</evidence>
<dbReference type="InterPro" id="IPR051719">
    <property type="entry name" value="CASTOR_mTORC1"/>
</dbReference>
<dbReference type="PANTHER" id="PTHR31131:SF6">
    <property type="entry name" value="CASTOR ACT DOMAIN-CONTAINING PROTEIN"/>
    <property type="match status" value="1"/>
</dbReference>
<feature type="transmembrane region" description="Helical" evidence="1">
    <location>
        <begin position="59"/>
        <end position="79"/>
    </location>
</feature>
<evidence type="ECO:0000313" key="4">
    <source>
        <dbReference type="Proteomes" id="UP000266188"/>
    </source>
</evidence>
<evidence type="ECO:0000256" key="1">
    <source>
        <dbReference type="SAM" id="Phobius"/>
    </source>
</evidence>
<dbReference type="PANTHER" id="PTHR31131">
    <property type="entry name" value="CHROMOSOME 1, WHOLE GENOME SHOTGUN SEQUENCE"/>
    <property type="match status" value="1"/>
</dbReference>
<proteinExistence type="predicted"/>
<dbReference type="EMBL" id="MVGC01000873">
    <property type="protein sequence ID" value="RJE17518.1"/>
    <property type="molecule type" value="Genomic_DNA"/>
</dbReference>
<dbReference type="AlphaFoldDB" id="A0A3A2Z375"/>
<dbReference type="GO" id="GO:0006520">
    <property type="term" value="P:amino acid metabolic process"/>
    <property type="evidence" value="ECO:0007669"/>
    <property type="project" value="UniProtKB-ARBA"/>
</dbReference>
<dbReference type="SUPFAM" id="SSF55021">
    <property type="entry name" value="ACT-like"/>
    <property type="match status" value="1"/>
</dbReference>
<dbReference type="Gene3D" id="3.30.2130.10">
    <property type="entry name" value="VC0802-like"/>
    <property type="match status" value="1"/>
</dbReference>
<comment type="caution">
    <text evidence="3">The sequence shown here is derived from an EMBL/GenBank/DDBJ whole genome shotgun (WGS) entry which is preliminary data.</text>
</comment>
<keyword evidence="1" id="KW-1133">Transmembrane helix</keyword>
<dbReference type="InterPro" id="IPR045865">
    <property type="entry name" value="ACT-like_dom_sf"/>
</dbReference>
<feature type="domain" description="CASTOR ACT" evidence="2">
    <location>
        <begin position="32"/>
        <end position="93"/>
    </location>
</feature>
<gene>
    <name evidence="3" type="ORF">PHISCL_10144</name>
</gene>
<accession>A0A3A2Z375</accession>
<sequence>MCPRLLADEYLAPLVERFHALDPKSRDDLSISKDDYIAMQVIGVGLEAGQRVLDLTSPLAMAGISIFFITTYFSDYIVVPLHSKAQVIDALEKRGFRF</sequence>
<evidence type="ECO:0000259" key="2">
    <source>
        <dbReference type="Pfam" id="PF13840"/>
    </source>
</evidence>
<name>A0A3A2Z375_9EURO</name>
<keyword evidence="4" id="KW-1185">Reference proteome</keyword>
<protein>
    <recommendedName>
        <fullName evidence="2">CASTOR ACT domain-containing protein</fullName>
    </recommendedName>
</protein>
<dbReference type="GO" id="GO:0046394">
    <property type="term" value="P:carboxylic acid biosynthetic process"/>
    <property type="evidence" value="ECO:0007669"/>
    <property type="project" value="UniProtKB-ARBA"/>
</dbReference>
<dbReference type="Proteomes" id="UP000266188">
    <property type="component" value="Unassembled WGS sequence"/>
</dbReference>
<keyword evidence="1" id="KW-0472">Membrane</keyword>
<dbReference type="Pfam" id="PF13840">
    <property type="entry name" value="ACT_7"/>
    <property type="match status" value="1"/>
</dbReference>